<organism evidence="1">
    <name type="scientific">bioreactor metagenome</name>
    <dbReference type="NCBI Taxonomy" id="1076179"/>
    <lineage>
        <taxon>unclassified sequences</taxon>
        <taxon>metagenomes</taxon>
        <taxon>ecological metagenomes</taxon>
    </lineage>
</organism>
<gene>
    <name evidence="1" type="ORF">SDC9_107081</name>
</gene>
<accession>A0A645B437</accession>
<name>A0A645B437_9ZZZZ</name>
<proteinExistence type="predicted"/>
<protein>
    <submittedName>
        <fullName evidence="1">Uncharacterized protein</fullName>
    </submittedName>
</protein>
<evidence type="ECO:0000313" key="1">
    <source>
        <dbReference type="EMBL" id="MPM60230.1"/>
    </source>
</evidence>
<comment type="caution">
    <text evidence="1">The sequence shown here is derived from an EMBL/GenBank/DDBJ whole genome shotgun (WGS) entry which is preliminary data.</text>
</comment>
<sequence length="64" mass="7348">MNQAEATNESALDMNLKGVPLTNLIIEYQNQNGKLSYSELERAFLTVKSKTINQFRSEKKRNQT</sequence>
<reference evidence="1" key="1">
    <citation type="submission" date="2019-08" db="EMBL/GenBank/DDBJ databases">
        <authorList>
            <person name="Kucharzyk K."/>
            <person name="Murdoch R.W."/>
            <person name="Higgins S."/>
            <person name="Loffler F."/>
        </authorList>
    </citation>
    <scope>NUCLEOTIDE SEQUENCE</scope>
</reference>
<dbReference type="AlphaFoldDB" id="A0A645B437"/>
<dbReference type="EMBL" id="VSSQ01017695">
    <property type="protein sequence ID" value="MPM60230.1"/>
    <property type="molecule type" value="Genomic_DNA"/>
</dbReference>